<dbReference type="Gene3D" id="3.30.565.10">
    <property type="entry name" value="Histidine kinase-like ATPase, C-terminal domain"/>
    <property type="match status" value="1"/>
</dbReference>
<keyword evidence="6" id="KW-0808">Transferase</keyword>
<feature type="region of interest" description="Disordered" evidence="18">
    <location>
        <begin position="920"/>
        <end position="966"/>
    </location>
</feature>
<feature type="domain" description="Histidine kinase" evidence="20">
    <location>
        <begin position="277"/>
        <end position="503"/>
    </location>
</feature>
<feature type="compositionally biased region" description="Acidic residues" evidence="18">
    <location>
        <begin position="1110"/>
        <end position="1133"/>
    </location>
</feature>
<dbReference type="Pfam" id="PF01627">
    <property type="entry name" value="Hpt"/>
    <property type="match status" value="1"/>
</dbReference>
<dbReference type="FunFam" id="3.30.565.10:FF:000010">
    <property type="entry name" value="Sensor histidine kinase RcsC"/>
    <property type="match status" value="1"/>
</dbReference>
<dbReference type="Pfam" id="PF00072">
    <property type="entry name" value="Response_reg"/>
    <property type="match status" value="1"/>
</dbReference>
<keyword evidence="8" id="KW-0547">Nucleotide-binding</keyword>
<feature type="region of interest" description="Disordered" evidence="18">
    <location>
        <begin position="785"/>
        <end position="847"/>
    </location>
</feature>
<dbReference type="SUPFAM" id="SSF55874">
    <property type="entry name" value="ATPase domain of HSP90 chaperone/DNA topoisomerase II/histidine kinase"/>
    <property type="match status" value="1"/>
</dbReference>
<feature type="compositionally biased region" description="Low complexity" evidence="18">
    <location>
        <begin position="925"/>
        <end position="934"/>
    </location>
</feature>
<dbReference type="InterPro" id="IPR004358">
    <property type="entry name" value="Sig_transdc_His_kin-like_C"/>
</dbReference>
<feature type="compositionally biased region" description="Acidic residues" evidence="18">
    <location>
        <begin position="825"/>
        <end position="835"/>
    </location>
</feature>
<name>A0A4Q7IHR1_9GAMM</name>
<dbReference type="FunFam" id="1.10.287.130:FF:000002">
    <property type="entry name" value="Two-component osmosensing histidine kinase"/>
    <property type="match status" value="1"/>
</dbReference>
<dbReference type="Pfam" id="PF02518">
    <property type="entry name" value="HATPase_c"/>
    <property type="match status" value="1"/>
</dbReference>
<keyword evidence="12" id="KW-0902">Two-component regulatory system</keyword>
<dbReference type="EMBL" id="PPSX01000090">
    <property type="protein sequence ID" value="RZQ51594.1"/>
    <property type="molecule type" value="Genomic_DNA"/>
</dbReference>
<feature type="modified residue" description="Phosphohistidine" evidence="16">
    <location>
        <position position="1196"/>
    </location>
</feature>
<dbReference type="InterPro" id="IPR003661">
    <property type="entry name" value="HisK_dim/P_dom"/>
</dbReference>
<dbReference type="Proteomes" id="UP000291338">
    <property type="component" value="Unassembled WGS sequence"/>
</dbReference>
<dbReference type="SUPFAM" id="SSF47226">
    <property type="entry name" value="Histidine-containing phosphotransfer domain, HPT domain"/>
    <property type="match status" value="1"/>
</dbReference>
<dbReference type="InterPro" id="IPR036097">
    <property type="entry name" value="HisK_dim/P_sf"/>
</dbReference>
<dbReference type="InterPro" id="IPR003594">
    <property type="entry name" value="HATPase_dom"/>
</dbReference>
<dbReference type="InterPro" id="IPR001789">
    <property type="entry name" value="Sig_transdc_resp-reg_receiver"/>
</dbReference>
<dbReference type="CDD" id="cd16922">
    <property type="entry name" value="HATPase_EvgS-ArcB-TorS-like"/>
    <property type="match status" value="1"/>
</dbReference>
<keyword evidence="9" id="KW-0418">Kinase</keyword>
<dbReference type="InterPro" id="IPR011006">
    <property type="entry name" value="CheY-like_superfamily"/>
</dbReference>
<dbReference type="PROSITE" id="PS50894">
    <property type="entry name" value="HPT"/>
    <property type="match status" value="1"/>
</dbReference>
<keyword evidence="4" id="KW-1003">Cell membrane</keyword>
<dbReference type="EC" id="2.7.13.3" evidence="3"/>
<evidence type="ECO:0000256" key="13">
    <source>
        <dbReference type="ARBA" id="ARBA00023136"/>
    </source>
</evidence>
<protein>
    <recommendedName>
        <fullName evidence="15">Sensory/regulatory protein RpfC</fullName>
        <ecNumber evidence="3">2.7.13.3</ecNumber>
    </recommendedName>
</protein>
<dbReference type="InterPro" id="IPR005467">
    <property type="entry name" value="His_kinase_dom"/>
</dbReference>
<dbReference type="PROSITE" id="PS50109">
    <property type="entry name" value="HIS_KIN"/>
    <property type="match status" value="1"/>
</dbReference>
<dbReference type="SMART" id="SM00448">
    <property type="entry name" value="REC"/>
    <property type="match status" value="1"/>
</dbReference>
<comment type="subunit">
    <text evidence="14">At low DSF concentrations, interacts with RpfF.</text>
</comment>
<dbReference type="GO" id="GO:0005524">
    <property type="term" value="F:ATP binding"/>
    <property type="evidence" value="ECO:0007669"/>
    <property type="project" value="UniProtKB-KW"/>
</dbReference>
<comment type="caution">
    <text evidence="23">The sequence shown here is derived from an EMBL/GenBank/DDBJ whole genome shotgun (WGS) entry which is preliminary data.</text>
</comment>
<dbReference type="GO" id="GO:0005886">
    <property type="term" value="C:plasma membrane"/>
    <property type="evidence" value="ECO:0007669"/>
    <property type="project" value="UniProtKB-SubCell"/>
</dbReference>
<dbReference type="InterPro" id="IPR036641">
    <property type="entry name" value="HPT_dom_sf"/>
</dbReference>
<dbReference type="SUPFAM" id="SSF52172">
    <property type="entry name" value="CheY-like"/>
    <property type="match status" value="1"/>
</dbReference>
<dbReference type="PRINTS" id="PR00344">
    <property type="entry name" value="BCTRLSENSOR"/>
</dbReference>
<evidence type="ECO:0000256" key="3">
    <source>
        <dbReference type="ARBA" id="ARBA00012438"/>
    </source>
</evidence>
<dbReference type="GO" id="GO:0000155">
    <property type="term" value="F:phosphorelay sensor kinase activity"/>
    <property type="evidence" value="ECO:0007669"/>
    <property type="project" value="InterPro"/>
</dbReference>
<evidence type="ECO:0000256" key="18">
    <source>
        <dbReference type="SAM" id="MobiDB-lite"/>
    </source>
</evidence>
<dbReference type="SUPFAM" id="SSF47384">
    <property type="entry name" value="Homodimeric domain of signal transducing histidine kinase"/>
    <property type="match status" value="1"/>
</dbReference>
<sequence>MSNSENIKLSGFLPLVLTSILTVGSICAAAAYFLPKSQQAPQIDFANQAQQLSEPLANTMMKQGFSQVKKLLAGISEADPNTQYYLYSMTGMAEPALIFQSNETAIAPISQVKQFKVGNTLTVHQPLKLDGQYVGELVIQHKVKTSSNTSNIAYGLFALALLMAFGFALFAQRRLAQQLATDKQKLKSELKKVTEEQDYKRLIDSNLGFGFDEVAQSINDVLQQVQTSIDNNQTSEKELKQLQTSLETEVQARTLALEKATMNAERANEAKTTFLATMSHEIRTPMNGVIGTIDLLRQTDLDGAQHRLSTIIRDSAFSLLGILDDILDFSKIEAGKLQIDNTAFSVTDTIEEVARVLSSVAKKRKLNLQLSIAPDIPKNLVGDNIRVRQVLYNLCSNAIKFTTTDENRQGFVKVSVEVAQNTSEHYTLRFSVTDNGKGMTQLQLREIFNPFIQAENSITREYGGTGLGLSICKSLIELMLGSINVTSDLGMGSEFVVELPFSTDGKVEYANKAVMAQKPVVVLTNDSARKAILCRYLSFMGANTYAIDSIDEAEEFQHTANLIWVLDGLDGMTPVNDQLRALLYYLEQNKQQVIVLSTMDESALNHSNIFYLNAAPLCKSSFMTSIMVAAGLHKPKQLKQTKTFNNFLNVDKARAENKLVLLAEDNVLNQQVLTDQLHLLGYGVEVAENGEEGLAMWKKNHYPIILTDLHMPKMSGYDMVKAIREEAEKSDDIKAQPYIIAVTANALKGEKERCIATGMNDYITKPIELNVLEATLAKWQPEKHIQMSASQEASDDDSTLPIDNKKEVSDELSTSTSQQTQSESEQFEDVSDTPLDDPKTEIPDVNSAFDSDLNWTEAVPKQQAVIEEDVHTIDIDALTETGNDHLSWQEPEVEATRSTTTHEDNYDLDLSLQSHEADNLEWQEETSSTPTSHSPSEETLDLSQFAESDSDLEWKDDANSTPVEEFEHEVDINSIEVGSQENIDWQNLNDIDDTASASSEDKTETAITDTLTEELEETEQVESATPSQANALTGSLSSISLESTWEATPTTQASDDTIPTPSFGLASEGTSQDALNPANTQVDTAPEIKVLVEDTIEVDTTNEVKAIEPESSEVEPDVQATTEDDLTAEESIEEPQADISTLAVVDIDMFDKYVNHDEAKKLRFFRMYLEQSSELIRDIFANVMTREQDKIISDCHQLKSISKTVGAMQVAEIAIQFEQACKDRELNIDELISFRDRLDDYYTDAMMFMQDFIKQRSE</sequence>
<keyword evidence="7 19" id="KW-0812">Transmembrane</keyword>
<dbReference type="Pfam" id="PF00512">
    <property type="entry name" value="HisKA"/>
    <property type="match status" value="1"/>
</dbReference>
<evidence type="ECO:0000256" key="10">
    <source>
        <dbReference type="ARBA" id="ARBA00022840"/>
    </source>
</evidence>
<dbReference type="AlphaFoldDB" id="A0A4Q7IHR1"/>
<dbReference type="PANTHER" id="PTHR45339:SF1">
    <property type="entry name" value="HYBRID SIGNAL TRANSDUCTION HISTIDINE KINASE J"/>
    <property type="match status" value="1"/>
</dbReference>
<dbReference type="InterPro" id="IPR036890">
    <property type="entry name" value="HATPase_C_sf"/>
</dbReference>
<evidence type="ECO:0000259" key="20">
    <source>
        <dbReference type="PROSITE" id="PS50109"/>
    </source>
</evidence>
<evidence type="ECO:0000256" key="19">
    <source>
        <dbReference type="SAM" id="Phobius"/>
    </source>
</evidence>
<evidence type="ECO:0000256" key="4">
    <source>
        <dbReference type="ARBA" id="ARBA00022475"/>
    </source>
</evidence>
<proteinExistence type="predicted"/>
<evidence type="ECO:0000256" key="12">
    <source>
        <dbReference type="ARBA" id="ARBA00023012"/>
    </source>
</evidence>
<feature type="domain" description="Response regulatory" evidence="21">
    <location>
        <begin position="659"/>
        <end position="780"/>
    </location>
</feature>
<feature type="modified residue" description="4-aspartylphosphate" evidence="17">
    <location>
        <position position="708"/>
    </location>
</feature>
<evidence type="ECO:0000256" key="7">
    <source>
        <dbReference type="ARBA" id="ARBA00022692"/>
    </source>
</evidence>
<evidence type="ECO:0000256" key="14">
    <source>
        <dbReference type="ARBA" id="ARBA00064003"/>
    </source>
</evidence>
<dbReference type="Gene3D" id="3.40.50.2300">
    <property type="match status" value="1"/>
</dbReference>
<dbReference type="Gene3D" id="1.10.287.130">
    <property type="match status" value="1"/>
</dbReference>
<evidence type="ECO:0000256" key="15">
    <source>
        <dbReference type="ARBA" id="ARBA00068150"/>
    </source>
</evidence>
<dbReference type="CDD" id="cd00082">
    <property type="entry name" value="HisKA"/>
    <property type="match status" value="1"/>
</dbReference>
<feature type="compositionally biased region" description="Polar residues" evidence="18">
    <location>
        <begin position="1068"/>
        <end position="1082"/>
    </location>
</feature>
<feature type="transmembrane region" description="Helical" evidence="19">
    <location>
        <begin position="152"/>
        <end position="171"/>
    </location>
</feature>
<gene>
    <name evidence="23" type="ORF">C1E23_18630</name>
</gene>
<keyword evidence="5 17" id="KW-0597">Phosphoprotein</keyword>
<evidence type="ECO:0000256" key="17">
    <source>
        <dbReference type="PROSITE-ProRule" id="PRU00169"/>
    </source>
</evidence>
<keyword evidence="10" id="KW-0067">ATP-binding</keyword>
<evidence type="ECO:0000256" key="1">
    <source>
        <dbReference type="ARBA" id="ARBA00000085"/>
    </source>
</evidence>
<keyword evidence="11 19" id="KW-1133">Transmembrane helix</keyword>
<keyword evidence="13 19" id="KW-0472">Membrane</keyword>
<dbReference type="PANTHER" id="PTHR45339">
    <property type="entry name" value="HYBRID SIGNAL TRANSDUCTION HISTIDINE KINASE J"/>
    <property type="match status" value="1"/>
</dbReference>
<dbReference type="InterPro" id="IPR008207">
    <property type="entry name" value="Sig_transdc_His_kin_Hpt_dom"/>
</dbReference>
<evidence type="ECO:0000256" key="6">
    <source>
        <dbReference type="ARBA" id="ARBA00022679"/>
    </source>
</evidence>
<accession>A0A4Q7IHR1</accession>
<dbReference type="SMART" id="SM00388">
    <property type="entry name" value="HisKA"/>
    <property type="match status" value="1"/>
</dbReference>
<dbReference type="PROSITE" id="PS50110">
    <property type="entry name" value="RESPONSE_REGULATORY"/>
    <property type="match status" value="1"/>
</dbReference>
<reference evidence="23 24" key="1">
    <citation type="submission" date="2018-01" db="EMBL/GenBank/DDBJ databases">
        <title>Co-occurrence of chitin degradation, pigmentation and bioactivity in marine Pseudoalteromonas.</title>
        <authorList>
            <person name="Paulsen S."/>
            <person name="Gram L."/>
            <person name="Machado H."/>
        </authorList>
    </citation>
    <scope>NUCLEOTIDE SEQUENCE [LARGE SCALE GENOMIC DNA]</scope>
    <source>
        <strain evidence="23 24">S3898</strain>
    </source>
</reference>
<dbReference type="CDD" id="cd17546">
    <property type="entry name" value="REC_hyHK_CKI1_RcsC-like"/>
    <property type="match status" value="1"/>
</dbReference>
<feature type="compositionally biased region" description="Polar residues" evidence="18">
    <location>
        <begin position="1045"/>
        <end position="1060"/>
    </location>
</feature>
<comment type="catalytic activity">
    <reaction evidence="1">
        <text>ATP + protein L-histidine = ADP + protein N-phospho-L-histidine.</text>
        <dbReference type="EC" id="2.7.13.3"/>
    </reaction>
</comment>
<evidence type="ECO:0000256" key="11">
    <source>
        <dbReference type="ARBA" id="ARBA00022989"/>
    </source>
</evidence>
<feature type="region of interest" description="Disordered" evidence="18">
    <location>
        <begin position="1108"/>
        <end position="1133"/>
    </location>
</feature>
<evidence type="ECO:0000259" key="22">
    <source>
        <dbReference type="PROSITE" id="PS50894"/>
    </source>
</evidence>
<evidence type="ECO:0000256" key="2">
    <source>
        <dbReference type="ARBA" id="ARBA00004651"/>
    </source>
</evidence>
<feature type="domain" description="HPt" evidence="22">
    <location>
        <begin position="1157"/>
        <end position="1256"/>
    </location>
</feature>
<evidence type="ECO:0000256" key="16">
    <source>
        <dbReference type="PROSITE-ProRule" id="PRU00110"/>
    </source>
</evidence>
<evidence type="ECO:0000313" key="23">
    <source>
        <dbReference type="EMBL" id="RZQ51594.1"/>
    </source>
</evidence>
<feature type="region of interest" description="Disordered" evidence="18">
    <location>
        <begin position="882"/>
        <end position="904"/>
    </location>
</feature>
<evidence type="ECO:0000256" key="5">
    <source>
        <dbReference type="ARBA" id="ARBA00022553"/>
    </source>
</evidence>
<comment type="subcellular location">
    <subcellularLocation>
        <location evidence="2">Cell membrane</location>
        <topology evidence="2">Multi-pass membrane protein</topology>
    </subcellularLocation>
</comment>
<feature type="compositionally biased region" description="Low complexity" evidence="18">
    <location>
        <begin position="813"/>
        <end position="824"/>
    </location>
</feature>
<dbReference type="Gene3D" id="1.20.120.160">
    <property type="entry name" value="HPT domain"/>
    <property type="match status" value="1"/>
</dbReference>
<feature type="transmembrane region" description="Helical" evidence="19">
    <location>
        <begin position="12"/>
        <end position="34"/>
    </location>
</feature>
<evidence type="ECO:0000259" key="21">
    <source>
        <dbReference type="PROSITE" id="PS50110"/>
    </source>
</evidence>
<evidence type="ECO:0000256" key="9">
    <source>
        <dbReference type="ARBA" id="ARBA00022777"/>
    </source>
</evidence>
<dbReference type="SMART" id="SM00387">
    <property type="entry name" value="HATPase_c"/>
    <property type="match status" value="1"/>
</dbReference>
<organism evidence="23 24">
    <name type="scientific">Pseudoalteromonas phenolica</name>
    <dbReference type="NCBI Taxonomy" id="161398"/>
    <lineage>
        <taxon>Bacteria</taxon>
        <taxon>Pseudomonadati</taxon>
        <taxon>Pseudomonadota</taxon>
        <taxon>Gammaproteobacteria</taxon>
        <taxon>Alteromonadales</taxon>
        <taxon>Pseudoalteromonadaceae</taxon>
        <taxon>Pseudoalteromonas</taxon>
    </lineage>
</organism>
<evidence type="ECO:0000313" key="24">
    <source>
        <dbReference type="Proteomes" id="UP000291338"/>
    </source>
</evidence>
<feature type="region of interest" description="Disordered" evidence="18">
    <location>
        <begin position="1045"/>
        <end position="1082"/>
    </location>
</feature>
<evidence type="ECO:0000256" key="8">
    <source>
        <dbReference type="ARBA" id="ARBA00022741"/>
    </source>
</evidence>